<proteinExistence type="predicted"/>
<protein>
    <submittedName>
        <fullName evidence="1">Uncharacterized protein</fullName>
    </submittedName>
</protein>
<name>A0A6C0E1N9_9ZZZZ</name>
<sequence>MSLTQTLFKRILKYEQISTSDSNMTTLVALEDNIYQHELRIKYLEDHLKILMNIVTERRNEKYYQTSLEKMLGASHKVTKYGITDISTDDFHLEIKHWNNYKSALGQILSYNHNDNKRLIVAFFGECNRKDDIIQLFQDNFIDVWILHDTPDSIAIEKFEDGRSSVLKIIRQYYEHGDKKDFVKRTDIKRLLRANGIHLSLEQLQHIVLKCFPNAVYKENSRLNNKNMRSFFTVLKPKMMS</sequence>
<organism evidence="1">
    <name type="scientific">viral metagenome</name>
    <dbReference type="NCBI Taxonomy" id="1070528"/>
    <lineage>
        <taxon>unclassified sequences</taxon>
        <taxon>metagenomes</taxon>
        <taxon>organismal metagenomes</taxon>
    </lineage>
</organism>
<evidence type="ECO:0000313" key="1">
    <source>
        <dbReference type="EMBL" id="QHT22209.1"/>
    </source>
</evidence>
<dbReference type="EMBL" id="MN739708">
    <property type="protein sequence ID" value="QHT22209.1"/>
    <property type="molecule type" value="Genomic_DNA"/>
</dbReference>
<dbReference type="AlphaFoldDB" id="A0A6C0E1N9"/>
<reference evidence="1" key="1">
    <citation type="journal article" date="2020" name="Nature">
        <title>Giant virus diversity and host interactions through global metagenomics.</title>
        <authorList>
            <person name="Schulz F."/>
            <person name="Roux S."/>
            <person name="Paez-Espino D."/>
            <person name="Jungbluth S."/>
            <person name="Walsh D.A."/>
            <person name="Denef V.J."/>
            <person name="McMahon K.D."/>
            <person name="Konstantinidis K.T."/>
            <person name="Eloe-Fadrosh E.A."/>
            <person name="Kyrpides N.C."/>
            <person name="Woyke T."/>
        </authorList>
    </citation>
    <scope>NUCLEOTIDE SEQUENCE</scope>
    <source>
        <strain evidence="1">GVMAG-M-3300023179-107</strain>
    </source>
</reference>
<accession>A0A6C0E1N9</accession>